<dbReference type="RefSeq" id="WP_212773857.1">
    <property type="nucleotide sequence ID" value="NZ_AP024601.1"/>
</dbReference>
<dbReference type="Proteomes" id="UP000677436">
    <property type="component" value="Chromosome"/>
</dbReference>
<proteinExistence type="predicted"/>
<accession>A0A8D5UBM6</accession>
<keyword evidence="3" id="KW-1185">Reference proteome</keyword>
<dbReference type="KEGG" id="pabs:JIR001_02690"/>
<name>A0A8D5UBM6_9BACL</name>
<dbReference type="AlphaFoldDB" id="A0A8D5UBM6"/>
<evidence type="ECO:0000313" key="3">
    <source>
        <dbReference type="Proteomes" id="UP000677436"/>
    </source>
</evidence>
<feature type="region of interest" description="Disordered" evidence="1">
    <location>
        <begin position="114"/>
        <end position="135"/>
    </location>
</feature>
<evidence type="ECO:0000256" key="1">
    <source>
        <dbReference type="SAM" id="MobiDB-lite"/>
    </source>
</evidence>
<feature type="compositionally biased region" description="Basic and acidic residues" evidence="1">
    <location>
        <begin position="114"/>
        <end position="124"/>
    </location>
</feature>
<protein>
    <submittedName>
        <fullName evidence="2">Uncharacterized protein</fullName>
    </submittedName>
</protein>
<dbReference type="EMBL" id="AP024601">
    <property type="protein sequence ID" value="BCU80486.1"/>
    <property type="molecule type" value="Genomic_DNA"/>
</dbReference>
<feature type="compositionally biased region" description="Polar residues" evidence="1">
    <location>
        <begin position="125"/>
        <end position="135"/>
    </location>
</feature>
<reference evidence="2" key="1">
    <citation type="journal article" date="2013" name="Int. J. Syst. Evol. Microbiol.">
        <title>Polycladomyces abyssicola gen. nov., sp. nov., a thermophilic filamentous bacterium isolated from hemipelagic sediment.</title>
        <authorList>
            <person name="Tsubouchi T."/>
            <person name="Shimane Y."/>
            <person name="Mori K."/>
            <person name="Usui K."/>
            <person name="Hiraki T."/>
            <person name="Tame A."/>
            <person name="Uematsu K."/>
            <person name="Maruyama T."/>
            <person name="Hatada Y."/>
        </authorList>
    </citation>
    <scope>NUCLEOTIDE SEQUENCE</scope>
    <source>
        <strain evidence="2">JIR-001</strain>
    </source>
</reference>
<sequence length="135" mass="15247">MDLRKWMNIRSPVGWAAAVALILAFSPGARKTARRMAIKGTATAMNMAEQVKETAIGMQQQVKSWIKRDPMELEDVPDSTREEVDKQPPVGGELRLDGFEELLQSLMKRLEKQQQELEALRHQMENNQKPEGSGS</sequence>
<evidence type="ECO:0000313" key="2">
    <source>
        <dbReference type="EMBL" id="BCU80486.1"/>
    </source>
</evidence>
<organism evidence="2 3">
    <name type="scientific">Polycladomyces abyssicola</name>
    <dbReference type="NCBI Taxonomy" id="1125966"/>
    <lineage>
        <taxon>Bacteria</taxon>
        <taxon>Bacillati</taxon>
        <taxon>Bacillota</taxon>
        <taxon>Bacilli</taxon>
        <taxon>Bacillales</taxon>
        <taxon>Thermoactinomycetaceae</taxon>
        <taxon>Polycladomyces</taxon>
    </lineage>
</organism>
<gene>
    <name evidence="2" type="ORF">JIR001_02690</name>
</gene>
<feature type="region of interest" description="Disordered" evidence="1">
    <location>
        <begin position="69"/>
        <end position="93"/>
    </location>
</feature>
<reference evidence="2" key="2">
    <citation type="journal article" date="2021" name="Microbiol. Resour. Announc.">
        <title>Complete Genome Sequence of Polycladomyces abyssicola JIR-001T, Isolated from Hemipelagic Sediment in Deep Seawater.</title>
        <authorList>
            <person name="Tsubouchi T."/>
            <person name="Kaneko Y."/>
        </authorList>
    </citation>
    <scope>NUCLEOTIDE SEQUENCE</scope>
    <source>
        <strain evidence="2">JIR-001</strain>
    </source>
</reference>